<comment type="caution">
    <text evidence="2">The sequence shown here is derived from an EMBL/GenBank/DDBJ whole genome shotgun (WGS) entry which is preliminary data.</text>
</comment>
<dbReference type="AlphaFoldDB" id="A0A2I0K986"/>
<protein>
    <submittedName>
        <fullName evidence="2">Uncharacterized protein</fullName>
    </submittedName>
</protein>
<evidence type="ECO:0000256" key="1">
    <source>
        <dbReference type="SAM" id="MobiDB-lite"/>
    </source>
</evidence>
<keyword evidence="3" id="KW-1185">Reference proteome</keyword>
<feature type="region of interest" description="Disordered" evidence="1">
    <location>
        <begin position="99"/>
        <end position="128"/>
    </location>
</feature>
<gene>
    <name evidence="2" type="ORF">CRG98_014952</name>
</gene>
<sequence>MPKFVHALAKETNSVSIRKPPTHSWLPKLGIAASLGQTFSWISITGCPPMLGPLSLSRIGHGLPLMSPILSEEFHLACHVSLELCNNLVAKMGVEDEQDLSRHLEGSAPRHPSAAGHPQAVHSRPRHIRHHQVVERSLSSLPLSSASSSPSTTRSTCLTVDLWETVCTRICTDFGFPDPDVTVATNPPMGLVSPR</sequence>
<organism evidence="2 3">
    <name type="scientific">Punica granatum</name>
    <name type="common">Pomegranate</name>
    <dbReference type="NCBI Taxonomy" id="22663"/>
    <lineage>
        <taxon>Eukaryota</taxon>
        <taxon>Viridiplantae</taxon>
        <taxon>Streptophyta</taxon>
        <taxon>Embryophyta</taxon>
        <taxon>Tracheophyta</taxon>
        <taxon>Spermatophyta</taxon>
        <taxon>Magnoliopsida</taxon>
        <taxon>eudicotyledons</taxon>
        <taxon>Gunneridae</taxon>
        <taxon>Pentapetalae</taxon>
        <taxon>rosids</taxon>
        <taxon>malvids</taxon>
        <taxon>Myrtales</taxon>
        <taxon>Lythraceae</taxon>
        <taxon>Punica</taxon>
    </lineage>
</organism>
<evidence type="ECO:0000313" key="2">
    <source>
        <dbReference type="EMBL" id="PKI64663.1"/>
    </source>
</evidence>
<accession>A0A2I0K986</accession>
<name>A0A2I0K986_PUNGR</name>
<dbReference type="EMBL" id="PGOL01000799">
    <property type="protein sequence ID" value="PKI64663.1"/>
    <property type="molecule type" value="Genomic_DNA"/>
</dbReference>
<evidence type="ECO:0000313" key="3">
    <source>
        <dbReference type="Proteomes" id="UP000233551"/>
    </source>
</evidence>
<proteinExistence type="predicted"/>
<reference evidence="2 3" key="1">
    <citation type="submission" date="2017-11" db="EMBL/GenBank/DDBJ databases">
        <title>De-novo sequencing of pomegranate (Punica granatum L.) genome.</title>
        <authorList>
            <person name="Akparov Z."/>
            <person name="Amiraslanov A."/>
            <person name="Hajiyeva S."/>
            <person name="Abbasov M."/>
            <person name="Kaur K."/>
            <person name="Hamwieh A."/>
            <person name="Solovyev V."/>
            <person name="Salamov A."/>
            <person name="Braich B."/>
            <person name="Kosarev P."/>
            <person name="Mahmoud A."/>
            <person name="Hajiyev E."/>
            <person name="Babayeva S."/>
            <person name="Izzatullayeva V."/>
            <person name="Mammadov A."/>
            <person name="Mammadov A."/>
            <person name="Sharifova S."/>
            <person name="Ojaghi J."/>
            <person name="Eynullazada K."/>
            <person name="Bayramov B."/>
            <person name="Abdulazimova A."/>
            <person name="Shahmuradov I."/>
        </authorList>
    </citation>
    <scope>NUCLEOTIDE SEQUENCE [LARGE SCALE GENOMIC DNA]</scope>
    <source>
        <strain evidence="3">cv. AG2017</strain>
        <tissue evidence="2">Leaf</tissue>
    </source>
</reference>
<dbReference type="Proteomes" id="UP000233551">
    <property type="component" value="Unassembled WGS sequence"/>
</dbReference>